<protein>
    <submittedName>
        <fullName evidence="1">Uncharacterized protein</fullName>
    </submittedName>
</protein>
<reference evidence="1" key="1">
    <citation type="submission" date="2019-10" db="EMBL/GenBank/DDBJ databases">
        <authorList>
            <consortium name="DOE Joint Genome Institute"/>
            <person name="Kuo A."/>
            <person name="Miyauchi S."/>
            <person name="Kiss E."/>
            <person name="Drula E."/>
            <person name="Kohler A."/>
            <person name="Sanchez-Garcia M."/>
            <person name="Andreopoulos B."/>
            <person name="Barry K.W."/>
            <person name="Bonito G."/>
            <person name="Buee M."/>
            <person name="Carver A."/>
            <person name="Chen C."/>
            <person name="Cichocki N."/>
            <person name="Clum A."/>
            <person name="Culley D."/>
            <person name="Crous P.W."/>
            <person name="Fauchery L."/>
            <person name="Girlanda M."/>
            <person name="Hayes R."/>
            <person name="Keri Z."/>
            <person name="Labutti K."/>
            <person name="Lipzen A."/>
            <person name="Lombard V."/>
            <person name="Magnuson J."/>
            <person name="Maillard F."/>
            <person name="Morin E."/>
            <person name="Murat C."/>
            <person name="Nolan M."/>
            <person name="Ohm R."/>
            <person name="Pangilinan J."/>
            <person name="Pereira M."/>
            <person name="Perotto S."/>
            <person name="Peter M."/>
            <person name="Riley R."/>
            <person name="Sitrit Y."/>
            <person name="Stielow B."/>
            <person name="Szollosi G."/>
            <person name="Zifcakova L."/>
            <person name="Stursova M."/>
            <person name="Spatafora J.W."/>
            <person name="Tedersoo L."/>
            <person name="Vaario L.-M."/>
            <person name="Yamada A."/>
            <person name="Yan M."/>
            <person name="Wang P."/>
            <person name="Xu J."/>
            <person name="Bruns T."/>
            <person name="Baldrian P."/>
            <person name="Vilgalys R."/>
            <person name="Henrissat B."/>
            <person name="Grigoriev I.V."/>
            <person name="Hibbett D."/>
            <person name="Nagy L.G."/>
            <person name="Martin F.M."/>
        </authorList>
    </citation>
    <scope>NUCLEOTIDE SEQUENCE</scope>
    <source>
        <strain evidence="1">P2</strain>
    </source>
</reference>
<dbReference type="EMBL" id="MU117997">
    <property type="protein sequence ID" value="KAF9649493.1"/>
    <property type="molecule type" value="Genomic_DNA"/>
</dbReference>
<evidence type="ECO:0000313" key="2">
    <source>
        <dbReference type="Proteomes" id="UP000886501"/>
    </source>
</evidence>
<accession>A0ACB6ZJJ6</accession>
<dbReference type="Proteomes" id="UP000886501">
    <property type="component" value="Unassembled WGS sequence"/>
</dbReference>
<name>A0ACB6ZJJ6_THEGA</name>
<keyword evidence="2" id="KW-1185">Reference proteome</keyword>
<organism evidence="1 2">
    <name type="scientific">Thelephora ganbajun</name>
    <name type="common">Ganba fungus</name>
    <dbReference type="NCBI Taxonomy" id="370292"/>
    <lineage>
        <taxon>Eukaryota</taxon>
        <taxon>Fungi</taxon>
        <taxon>Dikarya</taxon>
        <taxon>Basidiomycota</taxon>
        <taxon>Agaricomycotina</taxon>
        <taxon>Agaricomycetes</taxon>
        <taxon>Thelephorales</taxon>
        <taxon>Thelephoraceae</taxon>
        <taxon>Thelephora</taxon>
    </lineage>
</organism>
<gene>
    <name evidence="1" type="ORF">BDM02DRAFT_1835750</name>
</gene>
<proteinExistence type="predicted"/>
<reference evidence="1" key="2">
    <citation type="journal article" date="2020" name="Nat. Commun.">
        <title>Large-scale genome sequencing of mycorrhizal fungi provides insights into the early evolution of symbiotic traits.</title>
        <authorList>
            <person name="Miyauchi S."/>
            <person name="Kiss E."/>
            <person name="Kuo A."/>
            <person name="Drula E."/>
            <person name="Kohler A."/>
            <person name="Sanchez-Garcia M."/>
            <person name="Morin E."/>
            <person name="Andreopoulos B."/>
            <person name="Barry K.W."/>
            <person name="Bonito G."/>
            <person name="Buee M."/>
            <person name="Carver A."/>
            <person name="Chen C."/>
            <person name="Cichocki N."/>
            <person name="Clum A."/>
            <person name="Culley D."/>
            <person name="Crous P.W."/>
            <person name="Fauchery L."/>
            <person name="Girlanda M."/>
            <person name="Hayes R.D."/>
            <person name="Keri Z."/>
            <person name="LaButti K."/>
            <person name="Lipzen A."/>
            <person name="Lombard V."/>
            <person name="Magnuson J."/>
            <person name="Maillard F."/>
            <person name="Murat C."/>
            <person name="Nolan M."/>
            <person name="Ohm R.A."/>
            <person name="Pangilinan J."/>
            <person name="Pereira M.F."/>
            <person name="Perotto S."/>
            <person name="Peter M."/>
            <person name="Pfister S."/>
            <person name="Riley R."/>
            <person name="Sitrit Y."/>
            <person name="Stielow J.B."/>
            <person name="Szollosi G."/>
            <person name="Zifcakova L."/>
            <person name="Stursova M."/>
            <person name="Spatafora J.W."/>
            <person name="Tedersoo L."/>
            <person name="Vaario L.M."/>
            <person name="Yamada A."/>
            <person name="Yan M."/>
            <person name="Wang P."/>
            <person name="Xu J."/>
            <person name="Bruns T."/>
            <person name="Baldrian P."/>
            <person name="Vilgalys R."/>
            <person name="Dunand C."/>
            <person name="Henrissat B."/>
            <person name="Grigoriev I.V."/>
            <person name="Hibbett D."/>
            <person name="Nagy L.G."/>
            <person name="Martin F.M."/>
        </authorList>
    </citation>
    <scope>NUCLEOTIDE SEQUENCE</scope>
    <source>
        <strain evidence="1">P2</strain>
    </source>
</reference>
<sequence>MGVFKHEWPIVFAVPWWGHLTHCVHDHKTSLLYSVYHPWSLDLCRLASLLMCYVSVVFTGLHGPSFQPTMFYPLSHGSPPSEMYKYELEVTVSLTTSPAVSHLLLSPPSRESERITKPNPPSPIASEKGRHRLFKPCLNGCPYGHTHLGYYLRIPSPSSFATPRIATGPSHLPKDGRCDDPGACPRTLEAGSGIQIPPPPVPDCWSLAWVAQRLSIGP</sequence>
<evidence type="ECO:0000313" key="1">
    <source>
        <dbReference type="EMBL" id="KAF9649493.1"/>
    </source>
</evidence>
<comment type="caution">
    <text evidence="1">The sequence shown here is derived from an EMBL/GenBank/DDBJ whole genome shotgun (WGS) entry which is preliminary data.</text>
</comment>